<dbReference type="Proteomes" id="UP001432039">
    <property type="component" value="Chromosome"/>
</dbReference>
<reference evidence="2" key="1">
    <citation type="submission" date="2022-10" db="EMBL/GenBank/DDBJ databases">
        <title>The complete genomes of actinobacterial strains from the NBC collection.</title>
        <authorList>
            <person name="Joergensen T.S."/>
            <person name="Alvarez Arevalo M."/>
            <person name="Sterndorff E.B."/>
            <person name="Faurdal D."/>
            <person name="Vuksanovic O."/>
            <person name="Mourched A.-S."/>
            <person name="Charusanti P."/>
            <person name="Shaw S."/>
            <person name="Blin K."/>
            <person name="Weber T."/>
        </authorList>
    </citation>
    <scope>NUCLEOTIDE SEQUENCE</scope>
    <source>
        <strain evidence="2">NBC_00248</strain>
    </source>
</reference>
<proteinExistence type="predicted"/>
<keyword evidence="1" id="KW-0472">Membrane</keyword>
<sequence length="110" mass="11854">MSADDFFGSSVSPVAILSSLGVLPFLLFFLPAGVVDRLAQHKLMMWCDIGRLLLPASIPPATLPGSHLTFAQLLSNSTARIHIPLWSLDEFLLCLPERTAVRAGGDRVAP</sequence>
<dbReference type="EMBL" id="CP108090">
    <property type="protein sequence ID" value="WUQ11849.1"/>
    <property type="molecule type" value="Genomic_DNA"/>
</dbReference>
<evidence type="ECO:0000313" key="2">
    <source>
        <dbReference type="EMBL" id="WUQ11849.1"/>
    </source>
</evidence>
<name>A0ABZ1T7K1_STRVG</name>
<evidence type="ECO:0000256" key="1">
    <source>
        <dbReference type="SAM" id="Phobius"/>
    </source>
</evidence>
<protein>
    <submittedName>
        <fullName evidence="2">Uncharacterized protein</fullName>
    </submittedName>
</protein>
<keyword evidence="3" id="KW-1185">Reference proteome</keyword>
<feature type="transmembrane region" description="Helical" evidence="1">
    <location>
        <begin position="14"/>
        <end position="35"/>
    </location>
</feature>
<keyword evidence="1" id="KW-0812">Transmembrane</keyword>
<keyword evidence="1" id="KW-1133">Transmembrane helix</keyword>
<organism evidence="2 3">
    <name type="scientific">Streptomyces virginiae</name>
    <name type="common">Streptomyces cinnamonensis</name>
    <dbReference type="NCBI Taxonomy" id="1961"/>
    <lineage>
        <taxon>Bacteria</taxon>
        <taxon>Bacillati</taxon>
        <taxon>Actinomycetota</taxon>
        <taxon>Actinomycetes</taxon>
        <taxon>Kitasatosporales</taxon>
        <taxon>Streptomycetaceae</taxon>
        <taxon>Streptomyces</taxon>
    </lineage>
</organism>
<evidence type="ECO:0000313" key="3">
    <source>
        <dbReference type="Proteomes" id="UP001432039"/>
    </source>
</evidence>
<accession>A0ABZ1T7K1</accession>
<dbReference type="RefSeq" id="WP_328961275.1">
    <property type="nucleotide sequence ID" value="NZ_CP108090.1"/>
</dbReference>
<gene>
    <name evidence="2" type="ORF">OG517_10605</name>
</gene>